<dbReference type="OrthoDB" id="8548152at2"/>
<comment type="caution">
    <text evidence="1">The sequence shown here is derived from an EMBL/GenBank/DDBJ whole genome shotgun (WGS) entry which is preliminary data.</text>
</comment>
<evidence type="ECO:0000313" key="1">
    <source>
        <dbReference type="EMBL" id="EEV88498.1"/>
    </source>
</evidence>
<dbReference type="AlphaFoldDB" id="C8NA61"/>
<reference evidence="1 2" key="1">
    <citation type="submission" date="2009-08" db="EMBL/GenBank/DDBJ databases">
        <authorList>
            <person name="Qin X."/>
            <person name="Bachman B."/>
            <person name="Battles P."/>
            <person name="Bell A."/>
            <person name="Bess C."/>
            <person name="Bickham C."/>
            <person name="Chaboub L."/>
            <person name="Chen D."/>
            <person name="Coyle M."/>
            <person name="Deiros D.R."/>
            <person name="Dinh H."/>
            <person name="Forbes L."/>
            <person name="Fowler G."/>
            <person name="Francisco L."/>
            <person name="Fu Q."/>
            <person name="Gubbala S."/>
            <person name="Hale W."/>
            <person name="Han Y."/>
            <person name="Hemphill L."/>
            <person name="Highlander S.K."/>
            <person name="Hirani K."/>
            <person name="Hogues M."/>
            <person name="Jackson L."/>
            <person name="Jakkamsetti A."/>
            <person name="Javaid M."/>
            <person name="Jiang H."/>
            <person name="Korchina V."/>
            <person name="Kovar C."/>
            <person name="Lara F."/>
            <person name="Lee S."/>
            <person name="Mata R."/>
            <person name="Mathew T."/>
            <person name="Moen C."/>
            <person name="Morales K."/>
            <person name="Munidasa M."/>
            <person name="Nazareth L."/>
            <person name="Ngo R."/>
            <person name="Nguyen L."/>
            <person name="Okwuonu G."/>
            <person name="Ongeri F."/>
            <person name="Patil S."/>
            <person name="Petrosino J."/>
            <person name="Pham C."/>
            <person name="Pham P."/>
            <person name="Pu L.-L."/>
            <person name="Puazo M."/>
            <person name="Raj R."/>
            <person name="Reid J."/>
            <person name="Rouhana J."/>
            <person name="Saada N."/>
            <person name="Shang Y."/>
            <person name="Simmons D."/>
            <person name="Thornton R."/>
            <person name="Warren J."/>
            <person name="Weissenberger G."/>
            <person name="Zhang J."/>
            <person name="Zhang L."/>
            <person name="Zhou C."/>
            <person name="Zhu D."/>
            <person name="Muzny D."/>
            <person name="Worley K."/>
            <person name="Gibbs R."/>
        </authorList>
    </citation>
    <scope>NUCLEOTIDE SEQUENCE [LARGE SCALE GENOMIC DNA]</scope>
    <source>
        <strain evidence="2">ATCC 15826 / DSM 8339 / NCTC 10426 / 6573</strain>
    </source>
</reference>
<dbReference type="Proteomes" id="UP000004870">
    <property type="component" value="Unassembled WGS sequence"/>
</dbReference>
<organism evidence="1 2">
    <name type="scientific">Cardiobacterium hominis (strain ATCC 15826 / DSM 8339 / NCTC 10426 / 6573)</name>
    <dbReference type="NCBI Taxonomy" id="638300"/>
    <lineage>
        <taxon>Bacteria</taxon>
        <taxon>Pseudomonadati</taxon>
        <taxon>Pseudomonadota</taxon>
        <taxon>Gammaproteobacteria</taxon>
        <taxon>Cardiobacteriales</taxon>
        <taxon>Cardiobacteriaceae</taxon>
        <taxon>Cardiobacterium</taxon>
    </lineage>
</organism>
<sequence>MTTWFISRHPGAIAWIKEQAQWHIDHYRDHLDPDDIAPGDTVIGTLPPHIAAAICAKGAAWYALQLPQEAEQRGSEYSAADMTAMGCTLQRYHIHKT</sequence>
<dbReference type="EMBL" id="ACKY01000069">
    <property type="protein sequence ID" value="EEV88498.1"/>
    <property type="molecule type" value="Genomic_DNA"/>
</dbReference>
<protein>
    <submittedName>
        <fullName evidence="1">CRISPR-associated protein, VVA1548 family</fullName>
    </submittedName>
</protein>
<dbReference type="RefSeq" id="WP_004142708.1">
    <property type="nucleotide sequence ID" value="NZ_GG694028.1"/>
</dbReference>
<keyword evidence="2" id="KW-1185">Reference proteome</keyword>
<gene>
    <name evidence="1" type="ORF">HMPREF0198_1389</name>
</gene>
<dbReference type="HOGENOM" id="CLU_182289_0_0_6"/>
<proteinExistence type="predicted"/>
<evidence type="ECO:0000313" key="2">
    <source>
        <dbReference type="Proteomes" id="UP000004870"/>
    </source>
</evidence>
<dbReference type="GeneID" id="84788489"/>
<dbReference type="InterPro" id="IPR013443">
    <property type="entry name" value="CRISPR-assoc_prot_Csx16"/>
</dbReference>
<dbReference type="NCBIfam" id="TIGR02620">
    <property type="entry name" value="cas_VVA1548"/>
    <property type="match status" value="1"/>
</dbReference>
<dbReference type="STRING" id="2718.CHUV0807_1870"/>
<accession>C8NA61</accession>
<dbReference type="Pfam" id="PF09652">
    <property type="entry name" value="Cas_VVA1548"/>
    <property type="match status" value="1"/>
</dbReference>
<name>C8NA61_CARH6</name>